<gene>
    <name evidence="1" type="ORF">FCC1311_022112</name>
</gene>
<evidence type="ECO:0000313" key="1">
    <source>
        <dbReference type="EMBL" id="GBG25991.1"/>
    </source>
</evidence>
<comment type="caution">
    <text evidence="1">The sequence shown here is derived from an EMBL/GenBank/DDBJ whole genome shotgun (WGS) entry which is preliminary data.</text>
</comment>
<reference evidence="1 2" key="1">
    <citation type="submission" date="2017-12" db="EMBL/GenBank/DDBJ databases">
        <title>Sequencing, de novo assembly and annotation of complete genome of a new Thraustochytrid species, strain FCC1311.</title>
        <authorList>
            <person name="Sedici K."/>
            <person name="Godart F."/>
            <person name="Aiese Cigliano R."/>
            <person name="Sanseverino W."/>
            <person name="Barakat M."/>
            <person name="Ortet P."/>
            <person name="Marechal E."/>
            <person name="Cagnac O."/>
            <person name="Amato A."/>
        </authorList>
    </citation>
    <scope>NUCLEOTIDE SEQUENCE [LARGE SCALE GENOMIC DNA]</scope>
</reference>
<evidence type="ECO:0000313" key="2">
    <source>
        <dbReference type="Proteomes" id="UP000241890"/>
    </source>
</evidence>
<protein>
    <submittedName>
        <fullName evidence="1">Uncharacterized protein</fullName>
    </submittedName>
</protein>
<dbReference type="AlphaFoldDB" id="A0A2R5GCU9"/>
<name>A0A2R5GCU9_9STRA</name>
<organism evidence="1 2">
    <name type="scientific">Hondaea fermentalgiana</name>
    <dbReference type="NCBI Taxonomy" id="2315210"/>
    <lineage>
        <taxon>Eukaryota</taxon>
        <taxon>Sar</taxon>
        <taxon>Stramenopiles</taxon>
        <taxon>Bigyra</taxon>
        <taxon>Labyrinthulomycetes</taxon>
        <taxon>Thraustochytrida</taxon>
        <taxon>Thraustochytriidae</taxon>
        <taxon>Hondaea</taxon>
    </lineage>
</organism>
<dbReference type="InParanoid" id="A0A2R5GCU9"/>
<proteinExistence type="predicted"/>
<keyword evidence="2" id="KW-1185">Reference proteome</keyword>
<dbReference type="EMBL" id="BEYU01000017">
    <property type="protein sequence ID" value="GBG25991.1"/>
    <property type="molecule type" value="Genomic_DNA"/>
</dbReference>
<accession>A0A2R5GCU9</accession>
<dbReference type="Proteomes" id="UP000241890">
    <property type="component" value="Unassembled WGS sequence"/>
</dbReference>
<sequence length="389" mass="43754">MQVLTGSHHKVLKAARRSGFEELNVRTVDANSIRGGPLSKGVGDSDDLRAELVKNEQHVALTEYLAVNKASCIFNELESNPSLYPSQQLLLKCLVNGSIMHQTNNNDNPVQRDLGPLAVTQPGLLQCVPSGEGRKLTSLVVALLWVQGNMPVTLKWAQNTTWRVQRQGESCTPKVKTSDPKNLAELIYAVMFEGASSTTKEVQRVIECIRNDNQGVICYKTSDGETRTMSNSIFFGPHAQSGKRLLRELPDLVPLCDDDDQRKKALEAIRKLVRDKYGHRIDVKGNEKLFLFETMLRGAVVLQEKEDVRIYVLGMELYKRVFRRVGLFSTFSESMFNTILIGEKLYTPFSWLLSRTVRFLGDGLMLELWPPIGRRTETTVMAALQGWVL</sequence>